<dbReference type="Gene3D" id="1.10.110.10">
    <property type="entry name" value="Plant lipid-transfer and hydrophobic proteins"/>
    <property type="match status" value="1"/>
</dbReference>
<reference evidence="4 5" key="1">
    <citation type="journal article" date="2009" name="Nature">
        <title>The Sorghum bicolor genome and the diversification of grasses.</title>
        <authorList>
            <person name="Paterson A.H."/>
            <person name="Bowers J.E."/>
            <person name="Bruggmann R."/>
            <person name="Dubchak I."/>
            <person name="Grimwood J."/>
            <person name="Gundlach H."/>
            <person name="Haberer G."/>
            <person name="Hellsten U."/>
            <person name="Mitros T."/>
            <person name="Poliakov A."/>
            <person name="Schmutz J."/>
            <person name="Spannagl M."/>
            <person name="Tang H."/>
            <person name="Wang X."/>
            <person name="Wicker T."/>
            <person name="Bharti A.K."/>
            <person name="Chapman J."/>
            <person name="Feltus F.A."/>
            <person name="Gowik U."/>
            <person name="Grigoriev I.V."/>
            <person name="Lyons E."/>
            <person name="Maher C.A."/>
            <person name="Martis M."/>
            <person name="Narechania A."/>
            <person name="Otillar R.P."/>
            <person name="Penning B.W."/>
            <person name="Salamov A.A."/>
            <person name="Wang Y."/>
            <person name="Zhang L."/>
            <person name="Carpita N.C."/>
            <person name="Freeling M."/>
            <person name="Gingle A.R."/>
            <person name="Hash C.T."/>
            <person name="Keller B."/>
            <person name="Klein P."/>
            <person name="Kresovich S."/>
            <person name="McCann M.C."/>
            <person name="Ming R."/>
            <person name="Peterson D.G."/>
            <person name="Mehboob-ur-Rahman"/>
            <person name="Ware D."/>
            <person name="Westhoff P."/>
            <person name="Mayer K.F."/>
            <person name="Messing J."/>
            <person name="Rokhsar D.S."/>
        </authorList>
    </citation>
    <scope>NUCLEOTIDE SEQUENCE [LARGE SCALE GENOMIC DNA]</scope>
    <source>
        <strain evidence="5">cv. BTx623</strain>
    </source>
</reference>
<feature type="signal peptide" evidence="2">
    <location>
        <begin position="1"/>
        <end position="30"/>
    </location>
</feature>
<organism evidence="4 5">
    <name type="scientific">Sorghum bicolor</name>
    <name type="common">Sorghum</name>
    <name type="synonym">Sorghum vulgare</name>
    <dbReference type="NCBI Taxonomy" id="4558"/>
    <lineage>
        <taxon>Eukaryota</taxon>
        <taxon>Viridiplantae</taxon>
        <taxon>Streptophyta</taxon>
        <taxon>Embryophyta</taxon>
        <taxon>Tracheophyta</taxon>
        <taxon>Spermatophyta</taxon>
        <taxon>Magnoliopsida</taxon>
        <taxon>Liliopsida</taxon>
        <taxon>Poales</taxon>
        <taxon>Poaceae</taxon>
        <taxon>PACMAD clade</taxon>
        <taxon>Panicoideae</taxon>
        <taxon>Andropogonodae</taxon>
        <taxon>Andropogoneae</taxon>
        <taxon>Sorghinae</taxon>
        <taxon>Sorghum</taxon>
    </lineage>
</organism>
<proteinExistence type="inferred from homology"/>
<dbReference type="KEGG" id="sbi:8067185"/>
<reference evidence="5" key="2">
    <citation type="journal article" date="2018" name="Plant J.">
        <title>The Sorghum bicolor reference genome: improved assembly, gene annotations, a transcriptome atlas, and signatures of genome organization.</title>
        <authorList>
            <person name="McCormick R.F."/>
            <person name="Truong S.K."/>
            <person name="Sreedasyam A."/>
            <person name="Jenkins J."/>
            <person name="Shu S."/>
            <person name="Sims D."/>
            <person name="Kennedy M."/>
            <person name="Amirebrahimi M."/>
            <person name="Weers B.D."/>
            <person name="McKinley B."/>
            <person name="Mattison A."/>
            <person name="Morishige D.T."/>
            <person name="Grimwood J."/>
            <person name="Schmutz J."/>
            <person name="Mullet J.E."/>
        </authorList>
    </citation>
    <scope>NUCLEOTIDE SEQUENCE [LARGE SCALE GENOMIC DNA]</scope>
    <source>
        <strain evidence="5">cv. BTx623</strain>
    </source>
</reference>
<dbReference type="InterPro" id="IPR000528">
    <property type="entry name" value="Plant_nsLTP"/>
</dbReference>
<dbReference type="SMART" id="SM00499">
    <property type="entry name" value="AAI"/>
    <property type="match status" value="1"/>
</dbReference>
<evidence type="ECO:0000313" key="5">
    <source>
        <dbReference type="Proteomes" id="UP000000768"/>
    </source>
</evidence>
<protein>
    <recommendedName>
        <fullName evidence="1">Non-specific lipid-transfer protein</fullName>
    </recommendedName>
</protein>
<sequence length="126" mass="12211">MAAPRLALVVATTVAVLAALLLASSEPASAAVSCSDVTSSVAPCLGYAMGTTAFPSPACCTGVRSLNSRASSTADRQATCACLKSMTSRLGGGGGVSMGNAASIPSKCGVSVGVPISPNVDCSKIN</sequence>
<dbReference type="GO" id="GO:0006869">
    <property type="term" value="P:lipid transport"/>
    <property type="evidence" value="ECO:0007669"/>
    <property type="project" value="InterPro"/>
</dbReference>
<dbReference type="PRINTS" id="PR00382">
    <property type="entry name" value="LIPIDTRNSFER"/>
</dbReference>
<keyword evidence="1" id="KW-0446">Lipid-binding</keyword>
<dbReference type="OrthoDB" id="649864at2759"/>
<dbReference type="STRING" id="4558.C5YRL3"/>
<dbReference type="Pfam" id="PF00234">
    <property type="entry name" value="Tryp_alpha_amyl"/>
    <property type="match status" value="1"/>
</dbReference>
<dbReference type="InParanoid" id="C5YRL3"/>
<accession>C5YRL3</accession>
<dbReference type="GO" id="GO:0008289">
    <property type="term" value="F:lipid binding"/>
    <property type="evidence" value="ECO:0007669"/>
    <property type="project" value="UniProtKB-KW"/>
</dbReference>
<dbReference type="HOGENOM" id="CLU_128423_0_0_1"/>
<keyword evidence="2" id="KW-0732">Signal</keyword>
<feature type="chain" id="PRO_5002957247" description="Non-specific lipid-transfer protein" evidence="2">
    <location>
        <begin position="31"/>
        <end position="126"/>
    </location>
</feature>
<gene>
    <name evidence="4" type="ORF">SORBI_3008G031000</name>
</gene>
<keyword evidence="5" id="KW-1185">Reference proteome</keyword>
<comment type="similarity">
    <text evidence="1">Belongs to the plant LTP family.</text>
</comment>
<dbReference type="OMA" id="CACLKSM"/>
<dbReference type="SUPFAM" id="SSF47699">
    <property type="entry name" value="Bifunctional inhibitor/lipid-transfer protein/seed storage 2S albumin"/>
    <property type="match status" value="1"/>
</dbReference>
<dbReference type="Gramene" id="EES16615">
    <property type="protein sequence ID" value="EES16615"/>
    <property type="gene ID" value="SORBI_3008G031000"/>
</dbReference>
<keyword evidence="1" id="KW-0813">Transport</keyword>
<dbReference type="FunCoup" id="C5YRL3">
    <property type="interactions" value="200"/>
</dbReference>
<name>C5YRL3_SORBI</name>
<dbReference type="InterPro" id="IPR016140">
    <property type="entry name" value="Bifunc_inhib/LTP/seed_store"/>
</dbReference>
<evidence type="ECO:0000259" key="3">
    <source>
        <dbReference type="SMART" id="SM00499"/>
    </source>
</evidence>
<dbReference type="CDD" id="cd01960">
    <property type="entry name" value="nsLTP1"/>
    <property type="match status" value="1"/>
</dbReference>
<dbReference type="eggNOG" id="ENOG502S4CI">
    <property type="taxonomic scope" value="Eukaryota"/>
</dbReference>
<dbReference type="InterPro" id="IPR036312">
    <property type="entry name" value="Bifun_inhib/LTP/seed_sf"/>
</dbReference>
<dbReference type="EMBL" id="CM000767">
    <property type="protein sequence ID" value="EES16615.1"/>
    <property type="molecule type" value="Genomic_DNA"/>
</dbReference>
<evidence type="ECO:0000256" key="1">
    <source>
        <dbReference type="RuleBase" id="RU000628"/>
    </source>
</evidence>
<dbReference type="PROSITE" id="PS00597">
    <property type="entry name" value="PLANT_LTP"/>
    <property type="match status" value="1"/>
</dbReference>
<dbReference type="Proteomes" id="UP000000768">
    <property type="component" value="Chromosome 8"/>
</dbReference>
<evidence type="ECO:0000313" key="4">
    <source>
        <dbReference type="EMBL" id="EES16615.1"/>
    </source>
</evidence>
<dbReference type="PANTHER" id="PTHR33076">
    <property type="entry name" value="NON-SPECIFIC LIPID-TRANSFER PROTEIN 2-RELATED"/>
    <property type="match status" value="1"/>
</dbReference>
<dbReference type="AlphaFoldDB" id="C5YRL3"/>
<evidence type="ECO:0000256" key="2">
    <source>
        <dbReference type="SAM" id="SignalP"/>
    </source>
</evidence>
<feature type="domain" description="Bifunctional inhibitor/plant lipid transfer protein/seed storage helical" evidence="3">
    <location>
        <begin position="34"/>
        <end position="122"/>
    </location>
</feature>
<comment type="function">
    <text evidence="1">Plant non-specific lipid-transfer proteins transfer phospholipids as well as galactolipids across membranes. May play a role in wax or cutin deposition in the cell walls of expanding epidermal cells and certain secretory tissues.</text>
</comment>